<feature type="non-terminal residue" evidence="1">
    <location>
        <position position="1"/>
    </location>
</feature>
<feature type="non-terminal residue" evidence="1">
    <location>
        <position position="79"/>
    </location>
</feature>
<proteinExistence type="predicted"/>
<dbReference type="Proteomes" id="UP000789396">
    <property type="component" value="Unassembled WGS sequence"/>
</dbReference>
<evidence type="ECO:0000313" key="1">
    <source>
        <dbReference type="EMBL" id="CAG8689503.1"/>
    </source>
</evidence>
<gene>
    <name evidence="1" type="ORF">RFULGI_LOCUS9934</name>
</gene>
<sequence length="79" mass="9020">TTHIRNGATILCEVSQLANDWYTIYKIGHNLRQNGFPIVSAKTPSRRDTEKLFNSLISPRAAYLSHPRRSPLELQTEPE</sequence>
<dbReference type="EMBL" id="CAJVPZ010018663">
    <property type="protein sequence ID" value="CAG8689503.1"/>
    <property type="molecule type" value="Genomic_DNA"/>
</dbReference>
<evidence type="ECO:0000313" key="2">
    <source>
        <dbReference type="Proteomes" id="UP000789396"/>
    </source>
</evidence>
<accession>A0A9N9HLI3</accession>
<organism evidence="1 2">
    <name type="scientific">Racocetra fulgida</name>
    <dbReference type="NCBI Taxonomy" id="60492"/>
    <lineage>
        <taxon>Eukaryota</taxon>
        <taxon>Fungi</taxon>
        <taxon>Fungi incertae sedis</taxon>
        <taxon>Mucoromycota</taxon>
        <taxon>Glomeromycotina</taxon>
        <taxon>Glomeromycetes</taxon>
        <taxon>Diversisporales</taxon>
        <taxon>Gigasporaceae</taxon>
        <taxon>Racocetra</taxon>
    </lineage>
</organism>
<keyword evidence="2" id="KW-1185">Reference proteome</keyword>
<comment type="caution">
    <text evidence="1">The sequence shown here is derived from an EMBL/GenBank/DDBJ whole genome shotgun (WGS) entry which is preliminary data.</text>
</comment>
<name>A0A9N9HLI3_9GLOM</name>
<protein>
    <submittedName>
        <fullName evidence="1">9192_t:CDS:1</fullName>
    </submittedName>
</protein>
<reference evidence="1" key="1">
    <citation type="submission" date="2021-06" db="EMBL/GenBank/DDBJ databases">
        <authorList>
            <person name="Kallberg Y."/>
            <person name="Tangrot J."/>
            <person name="Rosling A."/>
        </authorList>
    </citation>
    <scope>NUCLEOTIDE SEQUENCE</scope>
    <source>
        <strain evidence="1">IN212</strain>
    </source>
</reference>
<dbReference type="AlphaFoldDB" id="A0A9N9HLI3"/>